<protein>
    <submittedName>
        <fullName evidence="1">Uncharacterized protein</fullName>
    </submittedName>
</protein>
<dbReference type="EMBL" id="OFTH01000029">
    <property type="protein sequence ID" value="SOZ63903.1"/>
    <property type="molecule type" value="Genomic_DNA"/>
</dbReference>
<sequence length="24" mass="2816">MPVFMQCRSAPLPFTRGRPFCNFL</sequence>
<accession>A0A976AYB6</accession>
<dbReference type="AlphaFoldDB" id="A0A976AYB6"/>
<reference evidence="1 2" key="1">
    <citation type="submission" date="2018-01" db="EMBL/GenBank/DDBJ databases">
        <authorList>
            <person name="Clerissi C."/>
        </authorList>
    </citation>
    <scope>NUCLEOTIDE SEQUENCE [LARGE SCALE GENOMIC DNA]</scope>
    <source>
        <strain evidence="1">Cupriavidus taiwanensis STM 8556</strain>
    </source>
</reference>
<organism evidence="1 2">
    <name type="scientific">Cupriavidus taiwanensis</name>
    <dbReference type="NCBI Taxonomy" id="164546"/>
    <lineage>
        <taxon>Bacteria</taxon>
        <taxon>Pseudomonadati</taxon>
        <taxon>Pseudomonadota</taxon>
        <taxon>Betaproteobacteria</taxon>
        <taxon>Burkholderiales</taxon>
        <taxon>Burkholderiaceae</taxon>
        <taxon>Cupriavidus</taxon>
    </lineage>
</organism>
<comment type="caution">
    <text evidence="1">The sequence shown here is derived from an EMBL/GenBank/DDBJ whole genome shotgun (WGS) entry which is preliminary data.</text>
</comment>
<proteinExistence type="predicted"/>
<gene>
    <name evidence="1" type="ORF">CBM2613_A50137</name>
</gene>
<name>A0A976AYB6_9BURK</name>
<evidence type="ECO:0000313" key="2">
    <source>
        <dbReference type="Proteomes" id="UP000256952"/>
    </source>
</evidence>
<dbReference type="Proteomes" id="UP000256952">
    <property type="component" value="Chromosome CBM2613_a"/>
</dbReference>
<evidence type="ECO:0000313" key="1">
    <source>
        <dbReference type="EMBL" id="SOZ63903.1"/>
    </source>
</evidence>